<keyword evidence="3" id="KW-1185">Reference proteome</keyword>
<dbReference type="RefSeq" id="WP_193535047.1">
    <property type="nucleotide sequence ID" value="NZ_JADCLJ010000011.1"/>
</dbReference>
<reference evidence="2 3" key="1">
    <citation type="submission" date="2020-10" db="EMBL/GenBank/DDBJ databases">
        <title>Bacillus sp. HD4P25, an endophyte from a halophyte.</title>
        <authorList>
            <person name="Sun J.-Q."/>
        </authorList>
    </citation>
    <scope>NUCLEOTIDE SEQUENCE [LARGE SCALE GENOMIC DNA]</scope>
    <source>
        <strain evidence="2 3">YIM 93174</strain>
    </source>
</reference>
<comment type="caution">
    <text evidence="2">The sequence shown here is derived from an EMBL/GenBank/DDBJ whole genome shotgun (WGS) entry which is preliminary data.</text>
</comment>
<gene>
    <name evidence="2" type="ORF">IMZ08_05775</name>
</gene>
<organism evidence="2 3">
    <name type="scientific">Litchfieldia luteola</name>
    <dbReference type="NCBI Taxonomy" id="682179"/>
    <lineage>
        <taxon>Bacteria</taxon>
        <taxon>Bacillati</taxon>
        <taxon>Bacillota</taxon>
        <taxon>Bacilli</taxon>
        <taxon>Bacillales</taxon>
        <taxon>Bacillaceae</taxon>
        <taxon>Litchfieldia</taxon>
    </lineage>
</organism>
<sequence length="60" mass="6827">MEISIIQIILLVIIVLAIIGSILGWLNTRAILKELQDIKRELGIKDVRKPSIFDNDLDKD</sequence>
<dbReference type="EMBL" id="JADCLJ010000011">
    <property type="protein sequence ID" value="MBE4907572.1"/>
    <property type="molecule type" value="Genomic_DNA"/>
</dbReference>
<protein>
    <submittedName>
        <fullName evidence="2">Uncharacterized protein</fullName>
    </submittedName>
</protein>
<evidence type="ECO:0000313" key="3">
    <source>
        <dbReference type="Proteomes" id="UP001516662"/>
    </source>
</evidence>
<evidence type="ECO:0000313" key="2">
    <source>
        <dbReference type="EMBL" id="MBE4907572.1"/>
    </source>
</evidence>
<keyword evidence="1" id="KW-1133">Transmembrane helix</keyword>
<name>A0ABR9QGE9_9BACI</name>
<proteinExistence type="predicted"/>
<feature type="transmembrane region" description="Helical" evidence="1">
    <location>
        <begin position="6"/>
        <end position="26"/>
    </location>
</feature>
<keyword evidence="1" id="KW-0812">Transmembrane</keyword>
<accession>A0ABR9QGE9</accession>
<keyword evidence="1" id="KW-0472">Membrane</keyword>
<evidence type="ECO:0000256" key="1">
    <source>
        <dbReference type="SAM" id="Phobius"/>
    </source>
</evidence>
<dbReference type="Proteomes" id="UP001516662">
    <property type="component" value="Unassembled WGS sequence"/>
</dbReference>